<reference evidence="1" key="1">
    <citation type="journal article" date="2014" name="Front. Microbiol.">
        <title>High frequency of phylogenetically diverse reductive dehalogenase-homologous genes in deep subseafloor sedimentary metagenomes.</title>
        <authorList>
            <person name="Kawai M."/>
            <person name="Futagami T."/>
            <person name="Toyoda A."/>
            <person name="Takaki Y."/>
            <person name="Nishi S."/>
            <person name="Hori S."/>
            <person name="Arai W."/>
            <person name="Tsubouchi T."/>
            <person name="Morono Y."/>
            <person name="Uchiyama I."/>
            <person name="Ito T."/>
            <person name="Fujiyama A."/>
            <person name="Inagaki F."/>
            <person name="Takami H."/>
        </authorList>
    </citation>
    <scope>NUCLEOTIDE SEQUENCE</scope>
    <source>
        <strain evidence="1">Expedition CK06-06</strain>
    </source>
</reference>
<name>X1LFP2_9ZZZZ</name>
<proteinExistence type="predicted"/>
<dbReference type="NCBIfam" id="NF041518">
    <property type="entry name" value="choice_anch_Q"/>
    <property type="match status" value="1"/>
</dbReference>
<accession>X1LFP2</accession>
<evidence type="ECO:0000313" key="1">
    <source>
        <dbReference type="EMBL" id="GAH92948.1"/>
    </source>
</evidence>
<comment type="caution">
    <text evidence="1">The sequence shown here is derived from an EMBL/GenBank/DDBJ whole genome shotgun (WGS) entry which is preliminary data.</text>
</comment>
<organism evidence="1">
    <name type="scientific">marine sediment metagenome</name>
    <dbReference type="NCBI Taxonomy" id="412755"/>
    <lineage>
        <taxon>unclassified sequences</taxon>
        <taxon>metagenomes</taxon>
        <taxon>ecological metagenomes</taxon>
    </lineage>
</organism>
<dbReference type="AlphaFoldDB" id="X1LFP2"/>
<protein>
    <submittedName>
        <fullName evidence="1">Uncharacterized protein</fullName>
    </submittedName>
</protein>
<gene>
    <name evidence="1" type="ORF">S03H2_70349</name>
</gene>
<sequence length="104" mass="10473">GNVIGDTRDDVFAPTVINCLFFGNLDGENPASNTNADSPEVGTIDVSLVTDAAQLVVDPLGDYHLVAGSAAIDASDPATATAIDIEGTPAVGVRDVGAYESPAN</sequence>
<dbReference type="EMBL" id="BARU01046726">
    <property type="protein sequence ID" value="GAH92948.1"/>
    <property type="molecule type" value="Genomic_DNA"/>
</dbReference>
<dbReference type="InterPro" id="IPR059226">
    <property type="entry name" value="Choice_anch_Q_dom"/>
</dbReference>
<feature type="non-terminal residue" evidence="1">
    <location>
        <position position="1"/>
    </location>
</feature>